<reference evidence="1 2" key="1">
    <citation type="submission" date="2022-05" db="EMBL/GenBank/DDBJ databases">
        <authorList>
            <person name="Park J.-S."/>
        </authorList>
    </citation>
    <scope>NUCLEOTIDE SEQUENCE [LARGE SCALE GENOMIC DNA]</scope>
    <source>
        <strain evidence="1 2">2012CJ34-2</strain>
    </source>
</reference>
<organism evidence="1 2">
    <name type="scientific">Parendozoicomonas callyspongiae</name>
    <dbReference type="NCBI Taxonomy" id="2942213"/>
    <lineage>
        <taxon>Bacteria</taxon>
        <taxon>Pseudomonadati</taxon>
        <taxon>Pseudomonadota</taxon>
        <taxon>Gammaproteobacteria</taxon>
        <taxon>Oceanospirillales</taxon>
        <taxon>Endozoicomonadaceae</taxon>
        <taxon>Parendozoicomonas</taxon>
    </lineage>
</organism>
<dbReference type="RefSeq" id="WP_249701907.1">
    <property type="nucleotide sequence ID" value="NZ_JAMFLX010000059.1"/>
</dbReference>
<gene>
    <name evidence="1" type="ORF">M3P05_20050</name>
</gene>
<evidence type="ECO:0000313" key="2">
    <source>
        <dbReference type="Proteomes" id="UP001203338"/>
    </source>
</evidence>
<evidence type="ECO:0000313" key="1">
    <source>
        <dbReference type="EMBL" id="MCL6272218.1"/>
    </source>
</evidence>
<proteinExistence type="predicted"/>
<keyword evidence="2" id="KW-1185">Reference proteome</keyword>
<protein>
    <recommendedName>
        <fullName evidence="3">DUF600 family protein</fullName>
    </recommendedName>
</protein>
<sequence length="129" mass="14888">MINDQVIMEIGSMILRCEDVIEHNWDSLSFVFDLSDGHIANSGFIYIGNEVVPATAEIDSHPLLLDDQIIAFRKLVADQCGQNFKQLLVQMENNSKRIKIDFEFDDSSRWSITPSRLKEMREKLRPVFV</sequence>
<dbReference type="Proteomes" id="UP001203338">
    <property type="component" value="Unassembled WGS sequence"/>
</dbReference>
<dbReference type="EMBL" id="JAMFLX010000059">
    <property type="protein sequence ID" value="MCL6272218.1"/>
    <property type="molecule type" value="Genomic_DNA"/>
</dbReference>
<evidence type="ECO:0008006" key="3">
    <source>
        <dbReference type="Google" id="ProtNLM"/>
    </source>
</evidence>
<name>A0ABT0PP43_9GAMM</name>
<comment type="caution">
    <text evidence="1">The sequence shown here is derived from an EMBL/GenBank/DDBJ whole genome shotgun (WGS) entry which is preliminary data.</text>
</comment>
<accession>A0ABT0PP43</accession>